<accession>A0A4U6XUQ3</accession>
<keyword evidence="3" id="KW-1185">Reference proteome</keyword>
<feature type="region of interest" description="Disordered" evidence="1">
    <location>
        <begin position="1"/>
        <end position="61"/>
    </location>
</feature>
<dbReference type="Proteomes" id="UP000310108">
    <property type="component" value="Unassembled WGS sequence"/>
</dbReference>
<dbReference type="EMBL" id="PJEX01000005">
    <property type="protein sequence ID" value="TKW59720.1"/>
    <property type="molecule type" value="Genomic_DNA"/>
</dbReference>
<reference evidence="2 3" key="1">
    <citation type="journal article" date="2019" name="PLoS ONE">
        <title>Comparative genome analysis indicates high evolutionary potential of pathogenicity genes in Colletotrichum tanaceti.</title>
        <authorList>
            <person name="Lelwala R.V."/>
            <person name="Korhonen P.K."/>
            <person name="Young N.D."/>
            <person name="Scott J.B."/>
            <person name="Ades P.A."/>
            <person name="Gasser R.B."/>
            <person name="Taylor P.W.J."/>
        </authorList>
    </citation>
    <scope>NUCLEOTIDE SEQUENCE [LARGE SCALE GENOMIC DNA]</scope>
    <source>
        <strain evidence="2">BRIP57314</strain>
    </source>
</reference>
<feature type="compositionally biased region" description="Polar residues" evidence="1">
    <location>
        <begin position="1"/>
        <end position="10"/>
    </location>
</feature>
<sequence length="61" mass="6908">MTDQIHPQHQSRWKQLDQPDLKAAPLNPIRYSTAPIPYDSPSEVRSPGEKTVWSTAQSYSA</sequence>
<evidence type="ECO:0000256" key="1">
    <source>
        <dbReference type="SAM" id="MobiDB-lite"/>
    </source>
</evidence>
<evidence type="ECO:0000313" key="3">
    <source>
        <dbReference type="Proteomes" id="UP000310108"/>
    </source>
</evidence>
<dbReference type="AlphaFoldDB" id="A0A4U6XUQ3"/>
<comment type="caution">
    <text evidence="2">The sequence shown here is derived from an EMBL/GenBank/DDBJ whole genome shotgun (WGS) entry which is preliminary data.</text>
</comment>
<gene>
    <name evidence="2" type="ORF">CTA1_10416</name>
</gene>
<organism evidence="2 3">
    <name type="scientific">Colletotrichum tanaceti</name>
    <dbReference type="NCBI Taxonomy" id="1306861"/>
    <lineage>
        <taxon>Eukaryota</taxon>
        <taxon>Fungi</taxon>
        <taxon>Dikarya</taxon>
        <taxon>Ascomycota</taxon>
        <taxon>Pezizomycotina</taxon>
        <taxon>Sordariomycetes</taxon>
        <taxon>Hypocreomycetidae</taxon>
        <taxon>Glomerellales</taxon>
        <taxon>Glomerellaceae</taxon>
        <taxon>Colletotrichum</taxon>
        <taxon>Colletotrichum destructivum species complex</taxon>
    </lineage>
</organism>
<proteinExistence type="predicted"/>
<evidence type="ECO:0000313" key="2">
    <source>
        <dbReference type="EMBL" id="TKW59720.1"/>
    </source>
</evidence>
<feature type="compositionally biased region" description="Polar residues" evidence="1">
    <location>
        <begin position="52"/>
        <end position="61"/>
    </location>
</feature>
<protein>
    <submittedName>
        <fullName evidence="2">Uncharacterized protein</fullName>
    </submittedName>
</protein>
<name>A0A4U6XUQ3_9PEZI</name>